<comment type="similarity">
    <text evidence="2">Belongs to the protein kinase superfamily. CAMK Ser/Thr protein kinase family.</text>
</comment>
<keyword evidence="4" id="KW-0677">Repeat</keyword>
<proteinExistence type="inferred from homology"/>
<dbReference type="FunFam" id="2.60.40.10:FF:000345">
    <property type="entry name" value="Muscle M-line assembly protein unc-89"/>
    <property type="match status" value="1"/>
</dbReference>
<feature type="compositionally biased region" description="Basic residues" evidence="7">
    <location>
        <begin position="1087"/>
        <end position="1098"/>
    </location>
</feature>
<dbReference type="EMBL" id="GECZ01017847">
    <property type="protein sequence ID" value="JAS51922.1"/>
    <property type="molecule type" value="Transcribed_RNA"/>
</dbReference>
<feature type="domain" description="Ig-like" evidence="8">
    <location>
        <begin position="1628"/>
        <end position="1716"/>
    </location>
</feature>
<feature type="compositionally biased region" description="Basic and acidic residues" evidence="7">
    <location>
        <begin position="371"/>
        <end position="383"/>
    </location>
</feature>
<keyword evidence="3" id="KW-0963">Cytoplasm</keyword>
<dbReference type="SMART" id="SM00408">
    <property type="entry name" value="IGc2"/>
    <property type="match status" value="6"/>
</dbReference>
<feature type="domain" description="Ig-like" evidence="8">
    <location>
        <begin position="2037"/>
        <end position="2128"/>
    </location>
</feature>
<feature type="region of interest" description="Disordered" evidence="7">
    <location>
        <begin position="819"/>
        <end position="1128"/>
    </location>
</feature>
<feature type="compositionally biased region" description="Basic and acidic residues" evidence="7">
    <location>
        <begin position="655"/>
        <end position="684"/>
    </location>
</feature>
<evidence type="ECO:0000256" key="7">
    <source>
        <dbReference type="SAM" id="MobiDB-lite"/>
    </source>
</evidence>
<dbReference type="InterPro" id="IPR036179">
    <property type="entry name" value="Ig-like_dom_sf"/>
</dbReference>
<dbReference type="PANTHER" id="PTHR13817">
    <property type="entry name" value="TITIN"/>
    <property type="match status" value="1"/>
</dbReference>
<evidence type="ECO:0000256" key="3">
    <source>
        <dbReference type="ARBA" id="ARBA00022490"/>
    </source>
</evidence>
<evidence type="ECO:0000256" key="6">
    <source>
        <dbReference type="ARBA" id="ARBA00023319"/>
    </source>
</evidence>
<evidence type="ECO:0000313" key="9">
    <source>
        <dbReference type="EMBL" id="JAS51922.1"/>
    </source>
</evidence>
<dbReference type="GO" id="GO:0031672">
    <property type="term" value="C:A band"/>
    <property type="evidence" value="ECO:0007669"/>
    <property type="project" value="UniProtKB-SubCell"/>
</dbReference>
<dbReference type="InterPro" id="IPR003598">
    <property type="entry name" value="Ig_sub2"/>
</dbReference>
<feature type="domain" description="Ig-like" evidence="8">
    <location>
        <begin position="1935"/>
        <end position="2023"/>
    </location>
</feature>
<dbReference type="InterPro" id="IPR003599">
    <property type="entry name" value="Ig_sub"/>
</dbReference>
<dbReference type="PANTHER" id="PTHR13817:SF171">
    <property type="entry name" value="STRETCHIN-MLCK, ISOFORM U"/>
    <property type="match status" value="1"/>
</dbReference>
<dbReference type="Gene3D" id="2.60.40.10">
    <property type="entry name" value="Immunoglobulins"/>
    <property type="match status" value="6"/>
</dbReference>
<dbReference type="SMART" id="SM00409">
    <property type="entry name" value="IG"/>
    <property type="match status" value="6"/>
</dbReference>
<evidence type="ECO:0000256" key="2">
    <source>
        <dbReference type="ARBA" id="ARBA00006692"/>
    </source>
</evidence>
<evidence type="ECO:0000259" key="8">
    <source>
        <dbReference type="PROSITE" id="PS50835"/>
    </source>
</evidence>
<dbReference type="Pfam" id="PF07679">
    <property type="entry name" value="I-set"/>
    <property type="match status" value="6"/>
</dbReference>
<feature type="compositionally biased region" description="Basic and acidic residues" evidence="7">
    <location>
        <begin position="1066"/>
        <end position="1086"/>
    </location>
</feature>
<feature type="compositionally biased region" description="Basic and acidic residues" evidence="7">
    <location>
        <begin position="732"/>
        <end position="747"/>
    </location>
</feature>
<keyword evidence="5" id="KW-1015">Disulfide bond</keyword>
<dbReference type="InterPro" id="IPR050964">
    <property type="entry name" value="Striated_Muscle_Regulatory"/>
</dbReference>
<feature type="compositionally biased region" description="Basic and acidic residues" evidence="7">
    <location>
        <begin position="1475"/>
        <end position="1484"/>
    </location>
</feature>
<dbReference type="PROSITE" id="PS50835">
    <property type="entry name" value="IG_LIKE"/>
    <property type="match status" value="6"/>
</dbReference>
<gene>
    <name evidence="9" type="ORF">g.28260</name>
</gene>
<dbReference type="InterPro" id="IPR007110">
    <property type="entry name" value="Ig-like_dom"/>
</dbReference>
<feature type="compositionally biased region" description="Basic and acidic residues" evidence="7">
    <location>
        <begin position="1415"/>
        <end position="1439"/>
    </location>
</feature>
<dbReference type="SUPFAM" id="SSF48726">
    <property type="entry name" value="Immunoglobulin"/>
    <property type="match status" value="6"/>
</dbReference>
<dbReference type="GO" id="GO:0040017">
    <property type="term" value="P:positive regulation of locomotion"/>
    <property type="evidence" value="ECO:0007669"/>
    <property type="project" value="UniProtKB-ARBA"/>
</dbReference>
<feature type="compositionally biased region" description="Basic and acidic residues" evidence="7">
    <location>
        <begin position="710"/>
        <end position="721"/>
    </location>
</feature>
<dbReference type="InterPro" id="IPR013783">
    <property type="entry name" value="Ig-like_fold"/>
</dbReference>
<feature type="compositionally biased region" description="Basic and acidic residues" evidence="7">
    <location>
        <begin position="1356"/>
        <end position="1391"/>
    </location>
</feature>
<feature type="compositionally biased region" description="Basic residues" evidence="7">
    <location>
        <begin position="992"/>
        <end position="1002"/>
    </location>
</feature>
<dbReference type="GO" id="GO:0045989">
    <property type="term" value="P:positive regulation of striated muscle contraction"/>
    <property type="evidence" value="ECO:0007669"/>
    <property type="project" value="UniProtKB-ARBA"/>
</dbReference>
<feature type="compositionally biased region" description="Basic and acidic residues" evidence="7">
    <location>
        <begin position="828"/>
        <end position="849"/>
    </location>
</feature>
<dbReference type="GO" id="GO:0060298">
    <property type="term" value="P:positive regulation of sarcomere organization"/>
    <property type="evidence" value="ECO:0007669"/>
    <property type="project" value="UniProtKB-ARBA"/>
</dbReference>
<feature type="compositionally biased region" description="Basic and acidic residues" evidence="7">
    <location>
        <begin position="1304"/>
        <end position="1341"/>
    </location>
</feature>
<comment type="subcellular location">
    <subcellularLocation>
        <location evidence="1">Cytoplasm</location>
        <location evidence="1">Myofibril</location>
        <location evidence="1">Sarcomere</location>
        <location evidence="1">A band</location>
    </subcellularLocation>
</comment>
<feature type="compositionally biased region" description="Basic and acidic residues" evidence="7">
    <location>
        <begin position="920"/>
        <end position="978"/>
    </location>
</feature>
<feature type="compositionally biased region" description="Basic and acidic residues" evidence="7">
    <location>
        <begin position="1246"/>
        <end position="1279"/>
    </location>
</feature>
<accession>A0A1B6FNZ9</accession>
<feature type="non-terminal residue" evidence="9">
    <location>
        <position position="1"/>
    </location>
</feature>
<protein>
    <recommendedName>
        <fullName evidence="8">Ig-like domain-containing protein</fullName>
    </recommendedName>
</protein>
<dbReference type="FunFam" id="2.60.40.10:FF:000107">
    <property type="entry name" value="Myosin, light chain kinase a"/>
    <property type="match status" value="2"/>
</dbReference>
<feature type="region of interest" description="Disordered" evidence="7">
    <location>
        <begin position="371"/>
        <end position="424"/>
    </location>
</feature>
<feature type="domain" description="Ig-like" evidence="8">
    <location>
        <begin position="1833"/>
        <end position="1919"/>
    </location>
</feature>
<evidence type="ECO:0000256" key="1">
    <source>
        <dbReference type="ARBA" id="ARBA00004161"/>
    </source>
</evidence>
<feature type="non-terminal residue" evidence="9">
    <location>
        <position position="2290"/>
    </location>
</feature>
<organism evidence="9">
    <name type="scientific">Cuerna arida</name>
    <dbReference type="NCBI Taxonomy" id="1464854"/>
    <lineage>
        <taxon>Eukaryota</taxon>
        <taxon>Metazoa</taxon>
        <taxon>Ecdysozoa</taxon>
        <taxon>Arthropoda</taxon>
        <taxon>Hexapoda</taxon>
        <taxon>Insecta</taxon>
        <taxon>Pterygota</taxon>
        <taxon>Neoptera</taxon>
        <taxon>Paraneoptera</taxon>
        <taxon>Hemiptera</taxon>
        <taxon>Auchenorrhyncha</taxon>
        <taxon>Membracoidea</taxon>
        <taxon>Cicadellidae</taxon>
        <taxon>Cicadellinae</taxon>
        <taxon>Proconiini</taxon>
        <taxon>Cuerna</taxon>
    </lineage>
</organism>
<evidence type="ECO:0000256" key="5">
    <source>
        <dbReference type="ARBA" id="ARBA00023157"/>
    </source>
</evidence>
<feature type="compositionally biased region" description="Acidic residues" evidence="7">
    <location>
        <begin position="1017"/>
        <end position="1028"/>
    </location>
</feature>
<dbReference type="InterPro" id="IPR013098">
    <property type="entry name" value="Ig_I-set"/>
</dbReference>
<name>A0A1B6FNZ9_9HEMI</name>
<feature type="compositionally biased region" description="Basic and acidic residues" evidence="7">
    <location>
        <begin position="880"/>
        <end position="913"/>
    </location>
</feature>
<feature type="region of interest" description="Disordered" evidence="7">
    <location>
        <begin position="655"/>
        <end position="772"/>
    </location>
</feature>
<keyword evidence="6" id="KW-0393">Immunoglobulin domain</keyword>
<evidence type="ECO:0000256" key="4">
    <source>
        <dbReference type="ARBA" id="ARBA00022737"/>
    </source>
</evidence>
<reference evidence="9" key="1">
    <citation type="submission" date="2015-11" db="EMBL/GenBank/DDBJ databases">
        <title>De novo transcriptome assembly of four potential Pierce s Disease insect vectors from Arizona vineyards.</title>
        <authorList>
            <person name="Tassone E.E."/>
        </authorList>
    </citation>
    <scope>NUCLEOTIDE SEQUENCE</scope>
</reference>
<dbReference type="FunFam" id="2.60.40.10:FF:000425">
    <property type="entry name" value="Myosin light chain kinase"/>
    <property type="match status" value="3"/>
</dbReference>
<feature type="domain" description="Ig-like" evidence="8">
    <location>
        <begin position="2181"/>
        <end position="2271"/>
    </location>
</feature>
<sequence length="2290" mass="261808">KTNIEKEKIEDVRLKPIQKISKDINKERKMSEDTIYIDKKVKPWTEEEVKLRKISVDKKQPEKEKLEEVQLKPLRKLSKEVDTIERKLSTDITGDKKVTPWNEEEVVLRKVSVDKKQLEKEKIEVQLKPTKKLPKDTDFKDCKHSIDITTDKKVTPWTEEEVKLRKISIDKKQPEKEKLEEVQLKPTKKSKDIDISERKYSIDNVVPEKKMTPWSEEALKLRKVSVDKKVPEKEKIEEVLLKPTKKISKDVVVQEGKHVPEYIASQGKEDTVKKMSLDKTKIEDSTFETDAYKSLKPTQTEKSESEDIYERNIMDETLKAQQAIKIRRAKQHIGSVLKTAVEKDTKLITEKESEQIETIEIEQEIETKKKIDSTETLEEERTQPRKLPWQRGRSKIKEELSEEALQPKQISDSPNILPEEIQPDLPFEEKSKVPWMQEAMKLKKSSIQKTEIIKEKLEGVQLKPLGPAVTEEMQFDTENEAEKTMIKIKYKKKPIKKEVELDSTFVLTDSLEANAQKTEITLMNVDTKTYETEMPESKSKDELHIKPIKKHVKFIPEPKIESLESFGIKEEYMDVKASDIDSAKVTKKGIMKKSQNEDFQEKTLLDVEVKEVFKSKHDREVSPIELSDKPILPWRRGKQTKEVIMPEEIKISVKPEEALDKHEDTKAQLPWRRKEEVTEEEKHKLLMPSEKSPQLKEEKPSDEPIVENVEVLKEHETDKTHKTPWGPRQSKKKQEVIDSIDETHLKAADNTNESILTPWGKRKTSSSSEQKLQQLVPEAITDTITEGVLIPPDKTIDKQIVHQTDLPWRKQKVSIPINIESNEEGALDESKHKVYKPDSGKMEMSKIDLNKSVTEQSEAIEDEKPDKQETLPPWRRRKPEKKETIHEKEIPLEKLKDDKKPTKHDEPVDDRKLIMSKGKKLPEEEKQDIHLRTKQGPPKEEEPEKIQLKPWKKEKPEKEKGEKEISVGKPKSSDRKSDEEDIPMPEFDGVPSKKKKKIKKKLSKEGELPSDTSGDLRDDDVTDDVLPDTDERKPVDLEKPVPEKPVEDDHPERPTSVPPWRRRKSEKKEPSPQKESPLEKEEEKPEKTKKKKTKKKIVKGAPDDVEEEESLEVLADTQPDQLKKDKPKLQKLERKEIKPSKLVITPVEESPLFASVKLKKVPTRPKKEIESVKIPKVMLKSRIQHFEYPPVEQYPVISELEPVYVDNGILSRNYEEAKTIKKTKKRRVKLPELEKPELETYVPFEDEGKKPAMEVDEAKKLPKDKKPKDTPEEPEERTLKMGKGKLPGPDAEPETVKLKKVPKKPSDEKPEDEEKPKKIIKEKPLDKKPEDDEKFKLKPLKDIPSGEGPQPILPDVKPEEKLKDDVPKEEKDKRQRDKPTKPDELVDDRKLVMGKGNKPPEEEEKDIHLRKKQGPPKEEEPEKIQLKPWKKEKPEKNKEEEDLSLGKPKPFESTQPEDDFGPSEVPDRKPRKKDKKLEEPKEEPTETSEVPSQPWRKKKRVLVSTPKGFPHDETLETKLIPTQVTDITDETKPVESVSEEMKSLAAVTLKQEQTAMKRQELTEEAEVVEEVTWKKELKVATQSQRKQPERQGVLELDYDKPIGDLEIISKKRMEQKTLIKESESLLPPRFTQRIEPIITEKEKPAVFTCKVEGVPFPELTWYHNGKEIKPSERIIMTVTEEVATLEIDESVVEDVGVYSCRATNRAGVATCTANLVILEKEEDGIAPQFTLPIKPQVAKRKKTATLKCAVVGKPTPTLKWFRANEEIVPDENHQLSFLPDTNESVLTIMEVDDLDESVYSVQAVNKFGRAECRANIVLSETKVTPKPAVLEAPKITKPLQALVVPKGSTVNLEVEFTGMPVPEVRWYRNGKEIVPTADMDTRPGVTTLILRDVNKKLTGKYEVRAMNPAGEARTSGSVGVADVEELLEMEGVKAPRFIQPLQPQTVVPGEVVMLEVLVQSYPTCSFQWFQHNTPIKSSVETRIMSDNNRSVLMLPAALSESAGDYTCRAENVAGSVTCSATLSVTPTWETVTELQSPVFTVTPTHARVMDGEATEFVAKVIGKPTPVVNWFHNGEPMREGKQVSMYQDTEGTCKLAISEVFPEDAGLYTCQAINPVGEAVCATALVVEAYEYVPDSEIASITVNTSLLTGQSGSEEDLLADKDILSEVSEEKSDEELGSAPYFITPLPEEVQAREGELLRLEVKVEGNPKPKVRWYKQGVEIVPSPEFQVEQVEDGTSILTITEVFPDDVGEVMCEAHNELGVATTTTLLTVQGILGTKEYRKPEWVTHM</sequence>
<feature type="domain" description="Ig-like" evidence="8">
    <location>
        <begin position="1727"/>
        <end position="1824"/>
    </location>
</feature>
<feature type="region of interest" description="Disordered" evidence="7">
    <location>
        <begin position="1240"/>
        <end position="1515"/>
    </location>
</feature>
<feature type="compositionally biased region" description="Basic and acidic residues" evidence="7">
    <location>
        <begin position="693"/>
        <end position="702"/>
    </location>
</feature>
<feature type="compositionally biased region" description="Basic and acidic residues" evidence="7">
    <location>
        <begin position="1029"/>
        <end position="1053"/>
    </location>
</feature>